<dbReference type="OrthoDB" id="356681at2"/>
<dbReference type="HOGENOM" id="CLU_2369084_0_0_4"/>
<dbReference type="KEGG" id="jag:GJA_4822"/>
<sequence>MPDYKRLGLASEGGRKLAPHDTAQLHALHAAWLTEKLAQPFDGRSVVITHMAPSILSVARKYATDPCSAAFASQLDGLVAQADLWVHGHMHDTLD</sequence>
<evidence type="ECO:0000313" key="2">
    <source>
        <dbReference type="Proteomes" id="UP000027604"/>
    </source>
</evidence>
<evidence type="ECO:0000313" key="1">
    <source>
        <dbReference type="EMBL" id="CDG85426.1"/>
    </source>
</evidence>
<dbReference type="InterPro" id="IPR029052">
    <property type="entry name" value="Metallo-depent_PP-like"/>
</dbReference>
<dbReference type="STRING" id="1349767.GJA_4822"/>
<dbReference type="PANTHER" id="PTHR37844:SF2">
    <property type="entry name" value="SER_THR PROTEIN PHOSPHATASE SUPERFAMILY (AFU_ORTHOLOGUE AFUA_1G14840)"/>
    <property type="match status" value="1"/>
</dbReference>
<dbReference type="EMBL" id="HG322949">
    <property type="protein sequence ID" value="CDG85426.1"/>
    <property type="molecule type" value="Genomic_DNA"/>
</dbReference>
<dbReference type="PATRIC" id="fig|1349767.4.peg.1447"/>
<dbReference type="SUPFAM" id="SSF56300">
    <property type="entry name" value="Metallo-dependent phosphatases"/>
    <property type="match status" value="1"/>
</dbReference>
<dbReference type="PANTHER" id="PTHR37844">
    <property type="entry name" value="SER/THR PROTEIN PHOSPHATASE SUPERFAMILY (AFU_ORTHOLOGUE AFUA_1G14840)"/>
    <property type="match status" value="1"/>
</dbReference>
<proteinExistence type="predicted"/>
<dbReference type="RefSeq" id="WP_051781253.1">
    <property type="nucleotide sequence ID" value="NZ_BCTH01000076.1"/>
</dbReference>
<protein>
    <submittedName>
        <fullName evidence="1">Calcineurin-like phosphoesterase</fullName>
    </submittedName>
</protein>
<reference evidence="1 2" key="1">
    <citation type="journal article" date="2015" name="Genome Announc.">
        <title>Genome Sequence of Mushroom Soft-Rot Pathogen Janthinobacterium agaricidamnosum.</title>
        <authorList>
            <person name="Graupner K."/>
            <person name="Lackner G."/>
            <person name="Hertweck C."/>
        </authorList>
    </citation>
    <scope>NUCLEOTIDE SEQUENCE [LARGE SCALE GENOMIC DNA]</scope>
    <source>
        <strain evidence="2">NBRC 102515 / DSM 9628</strain>
    </source>
</reference>
<dbReference type="AlphaFoldDB" id="W0VC17"/>
<dbReference type="eggNOG" id="COG1409">
    <property type="taxonomic scope" value="Bacteria"/>
</dbReference>
<dbReference type="Proteomes" id="UP000027604">
    <property type="component" value="Chromosome I"/>
</dbReference>
<accession>W0VC17</accession>
<name>W0VC17_9BURK</name>
<gene>
    <name evidence="1" type="primary">icc</name>
    <name evidence="1" type="ORF">GJA_4822</name>
</gene>
<keyword evidence="2" id="KW-1185">Reference proteome</keyword>
<organism evidence="1 2">
    <name type="scientific">Janthinobacterium agaricidamnosum NBRC 102515 = DSM 9628</name>
    <dbReference type="NCBI Taxonomy" id="1349767"/>
    <lineage>
        <taxon>Bacteria</taxon>
        <taxon>Pseudomonadati</taxon>
        <taxon>Pseudomonadota</taxon>
        <taxon>Betaproteobacteria</taxon>
        <taxon>Burkholderiales</taxon>
        <taxon>Oxalobacteraceae</taxon>
        <taxon>Janthinobacterium</taxon>
    </lineage>
</organism>